<organism evidence="1 2">
    <name type="scientific">Planktothrix serta PCC 8927</name>
    <dbReference type="NCBI Taxonomy" id="671068"/>
    <lineage>
        <taxon>Bacteria</taxon>
        <taxon>Bacillati</taxon>
        <taxon>Cyanobacteriota</taxon>
        <taxon>Cyanophyceae</taxon>
        <taxon>Oscillatoriophycideae</taxon>
        <taxon>Oscillatoriales</taxon>
        <taxon>Microcoleaceae</taxon>
        <taxon>Planktothrix</taxon>
    </lineage>
</organism>
<dbReference type="OrthoDB" id="565048at2"/>
<evidence type="ECO:0000313" key="2">
    <source>
        <dbReference type="Proteomes" id="UP000184550"/>
    </source>
</evidence>
<dbReference type="Proteomes" id="UP000184550">
    <property type="component" value="Unassembled WGS sequence"/>
</dbReference>
<dbReference type="EMBL" id="CZCU02000094">
    <property type="protein sequence ID" value="VXD12964.1"/>
    <property type="molecule type" value="Genomic_DNA"/>
</dbReference>
<evidence type="ECO:0000313" key="1">
    <source>
        <dbReference type="EMBL" id="VXD12964.1"/>
    </source>
</evidence>
<keyword evidence="2" id="KW-1185">Reference proteome</keyword>
<reference evidence="1" key="1">
    <citation type="submission" date="2019-10" db="EMBL/GenBank/DDBJ databases">
        <authorList>
            <consortium name="Genoscope - CEA"/>
            <person name="William W."/>
        </authorList>
    </citation>
    <scope>NUCLEOTIDE SEQUENCE [LARGE SCALE GENOMIC DNA]</scope>
    <source>
        <strain evidence="1">BBR_PRJEB10992</strain>
    </source>
</reference>
<sequence>MSLSDRRVQIGSYLGIKPITHGQIHTFQIAIPNAETIEILPERREILAQTLREHQSNLGSLVVRRTKAYDEEKEYEIVYGADWCIVAEELEIERLWVWVFDLTDEQAITMKTELEQLLGGGSIQPITPDIIIQEEQPLEVQLTQQLPKLMKDINTKFQALSQTISSENTQINHRLQQIETTVNHLTAIVHNLTQLVEKLTISPIPPSPSPSPVHKLNLKNSNSEQIKRELKKARMSRSQIKAALKAIDYWKETKGELSWDNLESSMQKGTDKIEGFGKETYKKLEQIGEIPNT</sequence>
<dbReference type="AlphaFoldDB" id="A0A7Z9BGL9"/>
<name>A0A7Z9BGL9_9CYAN</name>
<proteinExistence type="predicted"/>
<comment type="caution">
    <text evidence="1">The sequence shown here is derived from an EMBL/GenBank/DDBJ whole genome shotgun (WGS) entry which is preliminary data.</text>
</comment>
<gene>
    <name evidence="1" type="ORF">PL8927_220012</name>
</gene>
<accession>A0A7Z9BGL9</accession>
<protein>
    <submittedName>
        <fullName evidence="1">Uncharacterized protein</fullName>
    </submittedName>
</protein>
<dbReference type="RefSeq" id="WP_083618062.1">
    <property type="nucleotide sequence ID" value="NZ_LR734839.1"/>
</dbReference>